<organism evidence="4 5">
    <name type="scientific">Paractinoplanes ferrugineus</name>
    <dbReference type="NCBI Taxonomy" id="113564"/>
    <lineage>
        <taxon>Bacteria</taxon>
        <taxon>Bacillati</taxon>
        <taxon>Actinomycetota</taxon>
        <taxon>Actinomycetes</taxon>
        <taxon>Micromonosporales</taxon>
        <taxon>Micromonosporaceae</taxon>
        <taxon>Paractinoplanes</taxon>
    </lineage>
</organism>
<dbReference type="PROSITE" id="PS50977">
    <property type="entry name" value="HTH_TETR_2"/>
    <property type="match status" value="1"/>
</dbReference>
<dbReference type="EMBL" id="BOMM01000047">
    <property type="protein sequence ID" value="GIE13152.1"/>
    <property type="molecule type" value="Genomic_DNA"/>
</dbReference>
<dbReference type="AlphaFoldDB" id="A0A919J4C3"/>
<dbReference type="Proteomes" id="UP000598174">
    <property type="component" value="Unassembled WGS sequence"/>
</dbReference>
<dbReference type="Gene3D" id="1.10.357.10">
    <property type="entry name" value="Tetracycline Repressor, domain 2"/>
    <property type="match status" value="1"/>
</dbReference>
<feature type="DNA-binding region" description="H-T-H motif" evidence="2">
    <location>
        <begin position="37"/>
        <end position="56"/>
    </location>
</feature>
<name>A0A919J4C3_9ACTN</name>
<dbReference type="GO" id="GO:0003677">
    <property type="term" value="F:DNA binding"/>
    <property type="evidence" value="ECO:0007669"/>
    <property type="project" value="UniProtKB-UniRule"/>
</dbReference>
<dbReference type="SUPFAM" id="SSF46689">
    <property type="entry name" value="Homeodomain-like"/>
    <property type="match status" value="1"/>
</dbReference>
<evidence type="ECO:0000256" key="1">
    <source>
        <dbReference type="ARBA" id="ARBA00023125"/>
    </source>
</evidence>
<comment type="caution">
    <text evidence="4">The sequence shown here is derived from an EMBL/GenBank/DDBJ whole genome shotgun (WGS) entry which is preliminary data.</text>
</comment>
<accession>A0A919J4C3</accession>
<evidence type="ECO:0000259" key="3">
    <source>
        <dbReference type="PROSITE" id="PS50977"/>
    </source>
</evidence>
<proteinExistence type="predicted"/>
<dbReference type="InterPro" id="IPR001647">
    <property type="entry name" value="HTH_TetR"/>
</dbReference>
<keyword evidence="1 2" id="KW-0238">DNA-binding</keyword>
<sequence length="199" mass="21833">MTQASPAGANARGRARREALLTAVTADLAANGLVDFSMRRAARAAGTTHKVLIYHFQTSELLLEEAMRRLRMRRIEGALTGAGAGGTLAERVRALWPSLAADDTGLRVIDQAIGLAMYDPQRYVHLAADASDLYVGPLVSLCPPDWRAERKRQVAEMVMATMRGFLMEWRTTRDESRIEAGLAALTRALDSEEARADHE</sequence>
<gene>
    <name evidence="4" type="ORF">Afe05nite_49920</name>
</gene>
<evidence type="ECO:0000313" key="5">
    <source>
        <dbReference type="Proteomes" id="UP000598174"/>
    </source>
</evidence>
<evidence type="ECO:0000256" key="2">
    <source>
        <dbReference type="PROSITE-ProRule" id="PRU00335"/>
    </source>
</evidence>
<feature type="domain" description="HTH tetR-type" evidence="3">
    <location>
        <begin position="14"/>
        <end position="74"/>
    </location>
</feature>
<keyword evidence="5" id="KW-1185">Reference proteome</keyword>
<reference evidence="4" key="1">
    <citation type="submission" date="2021-01" db="EMBL/GenBank/DDBJ databases">
        <title>Whole genome shotgun sequence of Actinoplanes ferrugineus NBRC 15555.</title>
        <authorList>
            <person name="Komaki H."/>
            <person name="Tamura T."/>
        </authorList>
    </citation>
    <scope>NUCLEOTIDE SEQUENCE</scope>
    <source>
        <strain evidence="4">NBRC 15555</strain>
    </source>
</reference>
<evidence type="ECO:0000313" key="4">
    <source>
        <dbReference type="EMBL" id="GIE13152.1"/>
    </source>
</evidence>
<dbReference type="RefSeq" id="WP_203819602.1">
    <property type="nucleotide sequence ID" value="NZ_BAAABP010000052.1"/>
</dbReference>
<dbReference type="InterPro" id="IPR009057">
    <property type="entry name" value="Homeodomain-like_sf"/>
</dbReference>
<protein>
    <submittedName>
        <fullName evidence="4">TetR family transcriptional regulator</fullName>
    </submittedName>
</protein>